<protein>
    <submittedName>
        <fullName evidence="3">Sialate O-acetylesterase</fullName>
        <ecNumber evidence="3">3.1.1.53</ecNumber>
    </submittedName>
</protein>
<dbReference type="GO" id="GO:0001681">
    <property type="term" value="F:sialate O-acetylesterase activity"/>
    <property type="evidence" value="ECO:0007669"/>
    <property type="project" value="UniProtKB-EC"/>
</dbReference>
<evidence type="ECO:0000313" key="3">
    <source>
        <dbReference type="EMBL" id="MDQ1149712.1"/>
    </source>
</evidence>
<dbReference type="Proteomes" id="UP001244640">
    <property type="component" value="Unassembled WGS sequence"/>
</dbReference>
<sequence>MGVLRLPSAYDGRHNASVAILFHRMKIKKGRFCVVLLSLALLFCAGVSSAAIRLPALIADRMVLQRDTELKIWGWADPGEKITVRFRDKNYLTETDATGNWAVRLPAQKAGGPYMLQVNEITVRDILIGDVWLCSGQSNMETPIARLVERFPEIDASNNHMIRYFKVPTQHALESRSEISGGGRWCSAVASEVMNWTALAYFYAQQSYAHNGVPVGMLVSSLGGSTIESWISQAQLKEFPKLLLDRTALDSMRLAERDQGINDWVKPEWDDSNWPTFTVPGLWREQQVDSKGVLYFRKSFELPAELSGRYGMLYLGTMIDSDSVFVNGRFVGATGYMYPPRKYAVPAGILRKGSNLVTIRLRSNSGNGGFVAGKSYKLVVNDKEINLAGQWKYQVGMDLALSKSYRTRLKNKNEVGSTLYHGMIYPLKDVKVIGVIWYQGEANSDAPQDYERYLKLLIKDWRLALNRPQLPFLLVQLPNYMPQQERPSESGWARIREAQFKVAQEVPYTALTVNYDIGEWNDIHPLNKKDLAARLLLAARKLVYGEKLISTGPTYQRMEIKGNKIELFFTNVGSGLAIRDGKVLKHFALAGQDGQFRWAKAVISGHTVVVTHPDITHPVAVRYAWADNPADANLVNKEDLLASPFRTDNW</sequence>
<evidence type="ECO:0000259" key="2">
    <source>
        <dbReference type="Pfam" id="PF03629"/>
    </source>
</evidence>
<feature type="domain" description="Sialate O-acetylesterase" evidence="2">
    <location>
        <begin position="416"/>
        <end position="508"/>
    </location>
</feature>
<dbReference type="InterPro" id="IPR013783">
    <property type="entry name" value="Ig-like_fold"/>
</dbReference>
<dbReference type="EMBL" id="JAUTBA010000001">
    <property type="protein sequence ID" value="MDQ1149712.1"/>
    <property type="molecule type" value="Genomic_DNA"/>
</dbReference>
<gene>
    <name evidence="3" type="ORF">QE382_001696</name>
</gene>
<dbReference type="Gene3D" id="2.60.40.10">
    <property type="entry name" value="Immunoglobulins"/>
    <property type="match status" value="1"/>
</dbReference>
<comment type="caution">
    <text evidence="3">The sequence shown here is derived from an EMBL/GenBank/DDBJ whole genome shotgun (WGS) entry which is preliminary data.</text>
</comment>
<evidence type="ECO:0000313" key="4">
    <source>
        <dbReference type="Proteomes" id="UP001244640"/>
    </source>
</evidence>
<organism evidence="3 4">
    <name type="scientific">Sphingobacterium zeae</name>
    <dbReference type="NCBI Taxonomy" id="1776859"/>
    <lineage>
        <taxon>Bacteria</taxon>
        <taxon>Pseudomonadati</taxon>
        <taxon>Bacteroidota</taxon>
        <taxon>Sphingobacteriia</taxon>
        <taxon>Sphingobacteriales</taxon>
        <taxon>Sphingobacteriaceae</taxon>
        <taxon>Sphingobacterium</taxon>
    </lineage>
</organism>
<keyword evidence="1 3" id="KW-0378">Hydrolase</keyword>
<dbReference type="InterPro" id="IPR005181">
    <property type="entry name" value="SASA"/>
</dbReference>
<accession>A0ABU0U431</accession>
<dbReference type="InterPro" id="IPR036514">
    <property type="entry name" value="SGNH_hydro_sf"/>
</dbReference>
<dbReference type="Pfam" id="PF03629">
    <property type="entry name" value="SASA"/>
    <property type="match status" value="1"/>
</dbReference>
<dbReference type="PANTHER" id="PTHR22901">
    <property type="entry name" value="SIALATE O-ACETYLESTERASE"/>
    <property type="match status" value="1"/>
</dbReference>
<keyword evidence="4" id="KW-1185">Reference proteome</keyword>
<proteinExistence type="predicted"/>
<dbReference type="Gene3D" id="2.60.120.260">
    <property type="entry name" value="Galactose-binding domain-like"/>
    <property type="match status" value="1"/>
</dbReference>
<dbReference type="Gene3D" id="3.40.50.1110">
    <property type="entry name" value="SGNH hydrolase"/>
    <property type="match status" value="1"/>
</dbReference>
<evidence type="ECO:0000256" key="1">
    <source>
        <dbReference type="ARBA" id="ARBA00022801"/>
    </source>
</evidence>
<name>A0ABU0U431_9SPHI</name>
<dbReference type="InterPro" id="IPR039329">
    <property type="entry name" value="SIAE"/>
</dbReference>
<dbReference type="EC" id="3.1.1.53" evidence="3"/>
<dbReference type="SUPFAM" id="SSF49785">
    <property type="entry name" value="Galactose-binding domain-like"/>
    <property type="match status" value="1"/>
</dbReference>
<dbReference type="SUPFAM" id="SSF52266">
    <property type="entry name" value="SGNH hydrolase"/>
    <property type="match status" value="1"/>
</dbReference>
<dbReference type="InterPro" id="IPR008979">
    <property type="entry name" value="Galactose-bd-like_sf"/>
</dbReference>
<dbReference type="PANTHER" id="PTHR22901:SF0">
    <property type="entry name" value="SIALATE O-ACETYLESTERASE"/>
    <property type="match status" value="1"/>
</dbReference>
<reference evidence="3 4" key="1">
    <citation type="submission" date="2023-07" db="EMBL/GenBank/DDBJ databases">
        <title>Functional and genomic diversity of the sorghum phyllosphere microbiome.</title>
        <authorList>
            <person name="Shade A."/>
        </authorList>
    </citation>
    <scope>NUCLEOTIDE SEQUENCE [LARGE SCALE GENOMIC DNA]</scope>
    <source>
        <strain evidence="3 4">SORGH_AS_0892</strain>
    </source>
</reference>